<dbReference type="RefSeq" id="WP_075588277.1">
    <property type="nucleotide sequence ID" value="NZ_MSYM01000020.1"/>
</dbReference>
<sequence>MDAASVQSDFLAARAKTAVTIMNATGWQQGIVNAECVSVDSVFFYVYDYQTKWIWCCSIPRDAFYAVVKQSEAVDQSHSIAFCGHMIDECAAGNGLNPDKENELAIALTAYISITKSYQLTDCAKKQNHFVVIRYGATDTLRPFAMSGPARHLVPAEFVEAAMQKVIAMDSQNHPEWIESHENSSPRPASATTA</sequence>
<evidence type="ECO:0000313" key="1">
    <source>
        <dbReference type="EMBL" id="OLP04455.1"/>
    </source>
</evidence>
<keyword evidence="2" id="KW-1185">Reference proteome</keyword>
<name>A0A1Q8Y8V8_9BURK</name>
<gene>
    <name evidence="1" type="ORF">BLL52_4247</name>
</gene>
<dbReference type="EMBL" id="MSYM01000020">
    <property type="protein sequence ID" value="OLP04455.1"/>
    <property type="molecule type" value="Genomic_DNA"/>
</dbReference>
<organism evidence="1 2">
    <name type="scientific">Rhodoferax antarcticus ANT.BR</name>
    <dbReference type="NCBI Taxonomy" id="1111071"/>
    <lineage>
        <taxon>Bacteria</taxon>
        <taxon>Pseudomonadati</taxon>
        <taxon>Pseudomonadota</taxon>
        <taxon>Betaproteobacteria</taxon>
        <taxon>Burkholderiales</taxon>
        <taxon>Comamonadaceae</taxon>
        <taxon>Rhodoferax</taxon>
    </lineage>
</organism>
<dbReference type="AlphaFoldDB" id="A0A1Q8Y8V8"/>
<proteinExistence type="predicted"/>
<evidence type="ECO:0000313" key="2">
    <source>
        <dbReference type="Proteomes" id="UP000185911"/>
    </source>
</evidence>
<protein>
    <submittedName>
        <fullName evidence="1">Uncharacterized protein</fullName>
    </submittedName>
</protein>
<comment type="caution">
    <text evidence="1">The sequence shown here is derived from an EMBL/GenBank/DDBJ whole genome shotgun (WGS) entry which is preliminary data.</text>
</comment>
<accession>A0A1Q8Y8V8</accession>
<reference evidence="1 2" key="1">
    <citation type="submission" date="2017-01" db="EMBL/GenBank/DDBJ databases">
        <title>Genome sequence of Rhodoferax antarcticus ANT.BR, a psychrophilic purple nonsulfur bacterium from an Antarctic microbial mat.</title>
        <authorList>
            <person name="Baker J."/>
            <person name="Riester C."/>
            <person name="Skinner B."/>
            <person name="Newell A."/>
            <person name="Swingley W."/>
            <person name="Madigan M."/>
            <person name="Jung D."/>
            <person name="Asao M."/>
            <person name="Chen M."/>
            <person name="Loughlin P."/>
            <person name="Pan H."/>
            <person name="Lin S."/>
            <person name="Li N."/>
            <person name="Shaw J."/>
            <person name="Prado M."/>
            <person name="Sherman C."/>
            <person name="Li X."/>
            <person name="Tang J."/>
            <person name="Blankenship R."/>
            <person name="Zhao T."/>
            <person name="Touchman J."/>
            <person name="Sattley M."/>
        </authorList>
    </citation>
    <scope>NUCLEOTIDE SEQUENCE [LARGE SCALE GENOMIC DNA]</scope>
    <source>
        <strain evidence="1 2">ANT.BR</strain>
    </source>
</reference>
<dbReference type="Proteomes" id="UP000185911">
    <property type="component" value="Unassembled WGS sequence"/>
</dbReference>